<dbReference type="AlphaFoldDB" id="A0A6J1BV58"/>
<organism evidence="1 2">
    <name type="scientific">Momordica charantia</name>
    <name type="common">Bitter gourd</name>
    <name type="synonym">Balsam pear</name>
    <dbReference type="NCBI Taxonomy" id="3673"/>
    <lineage>
        <taxon>Eukaryota</taxon>
        <taxon>Viridiplantae</taxon>
        <taxon>Streptophyta</taxon>
        <taxon>Embryophyta</taxon>
        <taxon>Tracheophyta</taxon>
        <taxon>Spermatophyta</taxon>
        <taxon>Magnoliopsida</taxon>
        <taxon>eudicotyledons</taxon>
        <taxon>Gunneridae</taxon>
        <taxon>Pentapetalae</taxon>
        <taxon>rosids</taxon>
        <taxon>fabids</taxon>
        <taxon>Cucurbitales</taxon>
        <taxon>Cucurbitaceae</taxon>
        <taxon>Momordiceae</taxon>
        <taxon>Momordica</taxon>
    </lineage>
</organism>
<evidence type="ECO:0000313" key="1">
    <source>
        <dbReference type="Proteomes" id="UP000504603"/>
    </source>
</evidence>
<protein>
    <submittedName>
        <fullName evidence="2">Uncharacterized protein LOC111005982</fullName>
    </submittedName>
</protein>
<reference evidence="2" key="1">
    <citation type="submission" date="2025-08" db="UniProtKB">
        <authorList>
            <consortium name="RefSeq"/>
        </authorList>
    </citation>
    <scope>IDENTIFICATION</scope>
    <source>
        <strain evidence="2">OHB3-1</strain>
    </source>
</reference>
<dbReference type="Proteomes" id="UP000504603">
    <property type="component" value="Unplaced"/>
</dbReference>
<gene>
    <name evidence="2" type="primary">LOC111005982</name>
</gene>
<dbReference type="GeneID" id="111005982"/>
<name>A0A6J1BV58_MOMCH</name>
<keyword evidence="1" id="KW-1185">Reference proteome</keyword>
<proteinExistence type="predicted"/>
<evidence type="ECO:0000313" key="2">
    <source>
        <dbReference type="RefSeq" id="XP_022133405.1"/>
    </source>
</evidence>
<sequence>MGFQQNFFFFLLVYHSGGRCRNRVAETQKGMRSLREKINERAASGPKNLCRERIQGCPPTVATSSSKSEAHTYSTLGNWCVTTTAVRGVWMNRNLKPTGCRFVGLRTKALSTIYLGTYTLRQSFTSWLVTRTYKKEGLSPISK</sequence>
<dbReference type="RefSeq" id="XP_022133405.1">
    <property type="nucleotide sequence ID" value="XM_022277713.1"/>
</dbReference>
<dbReference type="KEGG" id="mcha:111005982"/>
<accession>A0A6J1BV58</accession>